<dbReference type="EMBL" id="BAJS01000002">
    <property type="protein sequence ID" value="GAK35377.1"/>
    <property type="molecule type" value="Genomic_DNA"/>
</dbReference>
<dbReference type="eggNOG" id="COG0079">
    <property type="taxonomic scope" value="Bacteria"/>
</dbReference>
<reference evidence="5 6" key="1">
    <citation type="journal article" date="2015" name="Microbes Environ.">
        <title>Distribution and evolution of nitrogen fixation genes in the phylum bacteroidetes.</title>
        <authorList>
            <person name="Inoue J."/>
            <person name="Oshima K."/>
            <person name="Suda W."/>
            <person name="Sakamoto M."/>
            <person name="Iino T."/>
            <person name="Noda S."/>
            <person name="Hongoh Y."/>
            <person name="Hattori M."/>
            <person name="Ohkuma M."/>
        </authorList>
    </citation>
    <scope>NUCLEOTIDE SEQUENCE [LARGE SCALE GENOMIC DNA]</scope>
    <source>
        <strain evidence="5 6">JCM 15093</strain>
    </source>
</reference>
<keyword evidence="3" id="KW-0808">Transferase</keyword>
<evidence type="ECO:0000313" key="6">
    <source>
        <dbReference type="Proteomes" id="UP000027601"/>
    </source>
</evidence>
<dbReference type="GO" id="GO:0008483">
    <property type="term" value="F:transaminase activity"/>
    <property type="evidence" value="ECO:0007669"/>
    <property type="project" value="UniProtKB-KW"/>
</dbReference>
<evidence type="ECO:0000256" key="3">
    <source>
        <dbReference type="RuleBase" id="RU000481"/>
    </source>
</evidence>
<dbReference type="Proteomes" id="UP000027601">
    <property type="component" value="Unassembled WGS sequence"/>
</dbReference>
<name>A0A069CYU2_9BACE</name>
<dbReference type="PANTHER" id="PTHR42885">
    <property type="entry name" value="HISTIDINOL-PHOSPHATE AMINOTRANSFERASE-RELATED"/>
    <property type="match status" value="1"/>
</dbReference>
<comment type="similarity">
    <text evidence="3">Belongs to the class-I pyridoxal-phosphate-dependent aminotransferase family.</text>
</comment>
<dbReference type="OrthoDB" id="9813612at2"/>
<dbReference type="InterPro" id="IPR015422">
    <property type="entry name" value="PyrdxlP-dep_Trfase_small"/>
</dbReference>
<dbReference type="InterPro" id="IPR015424">
    <property type="entry name" value="PyrdxlP-dep_Trfase"/>
</dbReference>
<protein>
    <recommendedName>
        <fullName evidence="3">Aminotransferase</fullName>
        <ecNumber evidence="3">2.6.1.-</ecNumber>
    </recommendedName>
</protein>
<dbReference type="InterPro" id="IPR004839">
    <property type="entry name" value="Aminotransferase_I/II_large"/>
</dbReference>
<sequence>MINGHGDDLYLYEQKITANFSSNAFYGADLHGLKQHLSEHMEVIASYPEPEPYTLEALMAQKYGLQKEEVCVTNGATEAIYLVAQAFAGCRSGIVMPTFSEYADACCMHQHRVTSLYSLQALPNNLEMLWLCNPNNPTGKVFDKAELTALISKHSDICFVIDQSYEDFTLKPLLSASEAAEFPNVILLHSLTKRFSIPGLRLGYVTASSALLQRIRMKRMPWSVNALAIEAGKYLLNKTDNVLNIEEYLLETDRLATLLQKTGCFDVWPTDTHYLLAKLRIGKASALKDYLAKEHGMLIRNASNFEGLDDSFIRIAAQTPEQNNALVSAIDCYLTKN</sequence>
<accession>A0A069CYU2</accession>
<dbReference type="InterPro" id="IPR004838">
    <property type="entry name" value="NHTrfase_class1_PyrdxlP-BS"/>
</dbReference>
<dbReference type="PANTHER" id="PTHR42885:SF1">
    <property type="entry name" value="THREONINE-PHOSPHATE DECARBOXYLASE"/>
    <property type="match status" value="1"/>
</dbReference>
<dbReference type="STRING" id="1121097.GCA_000428125_01119"/>
<evidence type="ECO:0000256" key="1">
    <source>
        <dbReference type="ARBA" id="ARBA00001933"/>
    </source>
</evidence>
<evidence type="ECO:0000259" key="4">
    <source>
        <dbReference type="Pfam" id="PF00155"/>
    </source>
</evidence>
<gene>
    <name evidence="5" type="ORF">JCM15093_468</name>
</gene>
<dbReference type="InterPro" id="IPR015421">
    <property type="entry name" value="PyrdxlP-dep_Trfase_major"/>
</dbReference>
<keyword evidence="6" id="KW-1185">Reference proteome</keyword>
<dbReference type="Gene3D" id="3.40.640.10">
    <property type="entry name" value="Type I PLP-dependent aspartate aminotransferase-like (Major domain)"/>
    <property type="match status" value="1"/>
</dbReference>
<dbReference type="SUPFAM" id="SSF53383">
    <property type="entry name" value="PLP-dependent transferases"/>
    <property type="match status" value="1"/>
</dbReference>
<dbReference type="RefSeq" id="WP_024995554.1">
    <property type="nucleotide sequence ID" value="NZ_BAJS01000002.1"/>
</dbReference>
<proteinExistence type="inferred from homology"/>
<comment type="cofactor">
    <cofactor evidence="1 3">
        <name>pyridoxal 5'-phosphate</name>
        <dbReference type="ChEBI" id="CHEBI:597326"/>
    </cofactor>
</comment>
<dbReference type="EC" id="2.6.1.-" evidence="3"/>
<dbReference type="GO" id="GO:0030170">
    <property type="term" value="F:pyridoxal phosphate binding"/>
    <property type="evidence" value="ECO:0007669"/>
    <property type="project" value="InterPro"/>
</dbReference>
<dbReference type="PROSITE" id="PS00105">
    <property type="entry name" value="AA_TRANSFER_CLASS_1"/>
    <property type="match status" value="1"/>
</dbReference>
<dbReference type="Pfam" id="PF00155">
    <property type="entry name" value="Aminotran_1_2"/>
    <property type="match status" value="1"/>
</dbReference>
<keyword evidence="3" id="KW-0032">Aminotransferase</keyword>
<dbReference type="AlphaFoldDB" id="A0A069CYU2"/>
<evidence type="ECO:0000256" key="2">
    <source>
        <dbReference type="ARBA" id="ARBA00022898"/>
    </source>
</evidence>
<dbReference type="CDD" id="cd00609">
    <property type="entry name" value="AAT_like"/>
    <property type="match status" value="1"/>
</dbReference>
<comment type="caution">
    <text evidence="5">The sequence shown here is derived from an EMBL/GenBank/DDBJ whole genome shotgun (WGS) entry which is preliminary data.</text>
</comment>
<evidence type="ECO:0000313" key="5">
    <source>
        <dbReference type="EMBL" id="GAK35377.1"/>
    </source>
</evidence>
<feature type="domain" description="Aminotransferase class I/classII large" evidence="4">
    <location>
        <begin position="19"/>
        <end position="330"/>
    </location>
</feature>
<dbReference type="Gene3D" id="3.90.1150.10">
    <property type="entry name" value="Aspartate Aminotransferase, domain 1"/>
    <property type="match status" value="1"/>
</dbReference>
<organism evidence="5 6">
    <name type="scientific">Bacteroides graminisolvens DSM 19988 = JCM 15093</name>
    <dbReference type="NCBI Taxonomy" id="1121097"/>
    <lineage>
        <taxon>Bacteria</taxon>
        <taxon>Pseudomonadati</taxon>
        <taxon>Bacteroidota</taxon>
        <taxon>Bacteroidia</taxon>
        <taxon>Bacteroidales</taxon>
        <taxon>Bacteroidaceae</taxon>
        <taxon>Bacteroides</taxon>
    </lineage>
</organism>
<keyword evidence="2" id="KW-0663">Pyridoxal phosphate</keyword>